<dbReference type="EMBL" id="BAAAGE010000003">
    <property type="protein sequence ID" value="GAA0725109.1"/>
    <property type="molecule type" value="Genomic_DNA"/>
</dbReference>
<dbReference type="CDD" id="cd04301">
    <property type="entry name" value="NAT_SF"/>
    <property type="match status" value="1"/>
</dbReference>
<dbReference type="SUPFAM" id="SSF55729">
    <property type="entry name" value="Acyl-CoA N-acyltransferases (Nat)"/>
    <property type="match status" value="1"/>
</dbReference>
<feature type="domain" description="N-acetyltransferase" evidence="1">
    <location>
        <begin position="3"/>
        <end position="155"/>
    </location>
</feature>
<reference evidence="3" key="1">
    <citation type="journal article" date="2019" name="Int. J. Syst. Evol. Microbiol.">
        <title>The Global Catalogue of Microorganisms (GCM) 10K type strain sequencing project: providing services to taxonomists for standard genome sequencing and annotation.</title>
        <authorList>
            <consortium name="The Broad Institute Genomics Platform"/>
            <consortium name="The Broad Institute Genome Sequencing Center for Infectious Disease"/>
            <person name="Wu L."/>
            <person name="Ma J."/>
        </authorList>
    </citation>
    <scope>NUCLEOTIDE SEQUENCE [LARGE SCALE GENOMIC DNA]</scope>
    <source>
        <strain evidence="3">JCM 15974</strain>
    </source>
</reference>
<protein>
    <submittedName>
        <fullName evidence="2">GNAT family N-acetyltransferase</fullName>
    </submittedName>
</protein>
<dbReference type="Gene3D" id="3.40.630.30">
    <property type="match status" value="1"/>
</dbReference>
<dbReference type="PROSITE" id="PS51186">
    <property type="entry name" value="GNAT"/>
    <property type="match status" value="1"/>
</dbReference>
<evidence type="ECO:0000313" key="2">
    <source>
        <dbReference type="EMBL" id="GAA0725109.1"/>
    </source>
</evidence>
<dbReference type="InterPro" id="IPR016181">
    <property type="entry name" value="Acyl_CoA_acyltransferase"/>
</dbReference>
<dbReference type="Proteomes" id="UP001501758">
    <property type="component" value="Unassembled WGS sequence"/>
</dbReference>
<organism evidence="2 3">
    <name type="scientific">Aquimarina litoralis</name>
    <dbReference type="NCBI Taxonomy" id="584605"/>
    <lineage>
        <taxon>Bacteria</taxon>
        <taxon>Pseudomonadati</taxon>
        <taxon>Bacteroidota</taxon>
        <taxon>Flavobacteriia</taxon>
        <taxon>Flavobacteriales</taxon>
        <taxon>Flavobacteriaceae</taxon>
        <taxon>Aquimarina</taxon>
    </lineage>
</organism>
<keyword evidence="3" id="KW-1185">Reference proteome</keyword>
<dbReference type="PANTHER" id="PTHR43451">
    <property type="entry name" value="ACETYLTRANSFERASE (GNAT) FAMILY PROTEIN"/>
    <property type="match status" value="1"/>
</dbReference>
<dbReference type="InterPro" id="IPR052564">
    <property type="entry name" value="N-acetyltrans/Recomb-assoc"/>
</dbReference>
<dbReference type="RefSeq" id="WP_343913118.1">
    <property type="nucleotide sequence ID" value="NZ_BAAAGE010000003.1"/>
</dbReference>
<gene>
    <name evidence="2" type="ORF">GCM10009430_30260</name>
</gene>
<comment type="caution">
    <text evidence="2">The sequence shown here is derived from an EMBL/GenBank/DDBJ whole genome shotgun (WGS) entry which is preliminary data.</text>
</comment>
<evidence type="ECO:0000259" key="1">
    <source>
        <dbReference type="PROSITE" id="PS51186"/>
    </source>
</evidence>
<accession>A0ABP3UAB5</accession>
<dbReference type="InterPro" id="IPR000182">
    <property type="entry name" value="GNAT_dom"/>
</dbReference>
<proteinExistence type="predicted"/>
<dbReference type="Pfam" id="PF00583">
    <property type="entry name" value="Acetyltransf_1"/>
    <property type="match status" value="1"/>
</dbReference>
<evidence type="ECO:0000313" key="3">
    <source>
        <dbReference type="Proteomes" id="UP001501758"/>
    </source>
</evidence>
<sequence length="155" mass="17913">MNYLISRATDTDLPLMQRLFYQTVTMYGSKIFTKAEVKIYSRLALDKNHWIQKFKDDFIYNAKLNGEIIGSFTLNKNGDIEYIFVHQNYQGRGIAKKLYQKLEEVAKDAGVEMLTTPINLNTKAFFEKNNFRIIKNIEKVAGGDDIVSYSGIKHL</sequence>
<dbReference type="PANTHER" id="PTHR43451:SF1">
    <property type="entry name" value="ACETYLTRANSFERASE"/>
    <property type="match status" value="1"/>
</dbReference>
<name>A0ABP3UAB5_9FLAO</name>